<dbReference type="InterPro" id="IPR023088">
    <property type="entry name" value="PDEase"/>
</dbReference>
<dbReference type="OrthoDB" id="432756at2759"/>
<evidence type="ECO:0000256" key="3">
    <source>
        <dbReference type="PIRSR" id="PIRSR623088-1"/>
    </source>
</evidence>
<dbReference type="SMART" id="SM00471">
    <property type="entry name" value="HDc"/>
    <property type="match status" value="1"/>
</dbReference>
<feature type="domain" description="PDEase" evidence="5">
    <location>
        <begin position="1"/>
        <end position="303"/>
    </location>
</feature>
<dbReference type="GO" id="GO:0007165">
    <property type="term" value="P:signal transduction"/>
    <property type="evidence" value="ECO:0007669"/>
    <property type="project" value="InterPro"/>
</dbReference>
<evidence type="ECO:0000256" key="4">
    <source>
        <dbReference type="PIRSR" id="PIRSR623088-3"/>
    </source>
</evidence>
<feature type="binding site" evidence="4">
    <location>
        <position position="104"/>
    </location>
    <ligand>
        <name>Zn(2+)</name>
        <dbReference type="ChEBI" id="CHEBI:29105"/>
        <label>2</label>
    </ligand>
</feature>
<dbReference type="Gene3D" id="1.10.1300.10">
    <property type="entry name" value="3'5'-cyclic nucleotide phosphodiesterase, catalytic domain"/>
    <property type="match status" value="1"/>
</dbReference>
<dbReference type="EMBL" id="JNBS01000421">
    <property type="protein sequence ID" value="OQS05736.1"/>
    <property type="molecule type" value="Genomic_DNA"/>
</dbReference>
<sequence length="324" mass="36492">MLPPVDTVHEWTYNVFELTTSEMIALATGLLHWAGVDTYLGVSLNDLHAFCVQVEAEYNDVAYHNFRHGVCVMHVTYLILHGLENVHIDIHHRSALLIAALCHDAKHDGMTNAFHVAAKSSLYERFPVSSPQERLHAATAKELIERCKLLQNLSTSQAENIQQLVESLILATDMNLHQQVLANAASEPQHVESIAQLILHCADISNPIMTMDMSRRWAKCLIDEFTMQIGAERSLGLPLSTYMMAAPNSREEARLHIGFIERYAAEAWRLLVEILANNSELFATCLSNLVANEKYWRLKAADRWRLKHSDTNVVLTCVESLQAA</sequence>
<proteinExistence type="predicted"/>
<dbReference type="PANTHER" id="PTHR11347">
    <property type="entry name" value="CYCLIC NUCLEOTIDE PHOSPHODIESTERASE"/>
    <property type="match status" value="1"/>
</dbReference>
<feature type="active site" description="Proton donor" evidence="3">
    <location>
        <position position="64"/>
    </location>
</feature>
<dbReference type="InterPro" id="IPR003607">
    <property type="entry name" value="HD/PDEase_dom"/>
</dbReference>
<dbReference type="GO" id="GO:0046872">
    <property type="term" value="F:metal ion binding"/>
    <property type="evidence" value="ECO:0007669"/>
    <property type="project" value="UniProtKB-KW"/>
</dbReference>
<dbReference type="PRINTS" id="PR00387">
    <property type="entry name" value="PDIESTERASE1"/>
</dbReference>
<reference evidence="6 7" key="1">
    <citation type="journal article" date="2014" name="Genome Biol. Evol.">
        <title>The secreted proteins of Achlya hypogyna and Thraustotheca clavata identify the ancestral oomycete secretome and reveal gene acquisitions by horizontal gene transfer.</title>
        <authorList>
            <person name="Misner I."/>
            <person name="Blouin N."/>
            <person name="Leonard G."/>
            <person name="Richards T.A."/>
            <person name="Lane C.E."/>
        </authorList>
    </citation>
    <scope>NUCLEOTIDE SEQUENCE [LARGE SCALE GENOMIC DNA]</scope>
    <source>
        <strain evidence="6 7">ATCC 34112</strain>
    </source>
</reference>
<dbReference type="PROSITE" id="PS51845">
    <property type="entry name" value="PDEASE_I_2"/>
    <property type="match status" value="1"/>
</dbReference>
<dbReference type="GO" id="GO:0004114">
    <property type="term" value="F:3',5'-cyclic-nucleotide phosphodiesterase activity"/>
    <property type="evidence" value="ECO:0007669"/>
    <property type="project" value="InterPro"/>
</dbReference>
<dbReference type="Pfam" id="PF00233">
    <property type="entry name" value="PDEase_I"/>
    <property type="match status" value="1"/>
</dbReference>
<feature type="binding site" evidence="4">
    <location>
        <position position="68"/>
    </location>
    <ligand>
        <name>Zn(2+)</name>
        <dbReference type="ChEBI" id="CHEBI:29105"/>
        <label>1</label>
    </ligand>
</feature>
<keyword evidence="7" id="KW-1185">Reference proteome</keyword>
<evidence type="ECO:0000256" key="1">
    <source>
        <dbReference type="ARBA" id="ARBA00022723"/>
    </source>
</evidence>
<feature type="binding site" evidence="4">
    <location>
        <position position="103"/>
    </location>
    <ligand>
        <name>Zn(2+)</name>
        <dbReference type="ChEBI" id="CHEBI:29105"/>
        <label>1</label>
    </ligand>
</feature>
<gene>
    <name evidence="6" type="ORF">THRCLA_02153</name>
</gene>
<dbReference type="CDD" id="cd00077">
    <property type="entry name" value="HDc"/>
    <property type="match status" value="1"/>
</dbReference>
<protein>
    <recommendedName>
        <fullName evidence="5">PDEase domain-containing protein</fullName>
    </recommendedName>
</protein>
<dbReference type="SUPFAM" id="SSF109604">
    <property type="entry name" value="HD-domain/PDEase-like"/>
    <property type="match status" value="1"/>
</dbReference>
<name>A0A1W0A636_9STRA</name>
<feature type="binding site" evidence="4">
    <location>
        <position position="203"/>
    </location>
    <ligand>
        <name>Zn(2+)</name>
        <dbReference type="ChEBI" id="CHEBI:29105"/>
        <label>1</label>
    </ligand>
</feature>
<evidence type="ECO:0000259" key="5">
    <source>
        <dbReference type="PROSITE" id="PS51845"/>
    </source>
</evidence>
<dbReference type="InterPro" id="IPR036971">
    <property type="entry name" value="PDEase_catalytic_dom_sf"/>
</dbReference>
<evidence type="ECO:0000256" key="2">
    <source>
        <dbReference type="ARBA" id="ARBA00022801"/>
    </source>
</evidence>
<evidence type="ECO:0000313" key="6">
    <source>
        <dbReference type="EMBL" id="OQS05736.1"/>
    </source>
</evidence>
<dbReference type="AlphaFoldDB" id="A0A1W0A636"/>
<evidence type="ECO:0000313" key="7">
    <source>
        <dbReference type="Proteomes" id="UP000243217"/>
    </source>
</evidence>
<organism evidence="6 7">
    <name type="scientific">Thraustotheca clavata</name>
    <dbReference type="NCBI Taxonomy" id="74557"/>
    <lineage>
        <taxon>Eukaryota</taxon>
        <taxon>Sar</taxon>
        <taxon>Stramenopiles</taxon>
        <taxon>Oomycota</taxon>
        <taxon>Saprolegniomycetes</taxon>
        <taxon>Saprolegniales</taxon>
        <taxon>Achlyaceae</taxon>
        <taxon>Thraustotheca</taxon>
    </lineage>
</organism>
<keyword evidence="1 4" id="KW-0479">Metal-binding</keyword>
<dbReference type="Proteomes" id="UP000243217">
    <property type="component" value="Unassembled WGS sequence"/>
</dbReference>
<accession>A0A1W0A636</accession>
<dbReference type="STRING" id="74557.A0A1W0A636"/>
<feature type="binding site" evidence="4">
    <location>
        <position position="104"/>
    </location>
    <ligand>
        <name>Zn(2+)</name>
        <dbReference type="ChEBI" id="CHEBI:29105"/>
        <label>1</label>
    </ligand>
</feature>
<comment type="caution">
    <text evidence="6">The sequence shown here is derived from an EMBL/GenBank/DDBJ whole genome shotgun (WGS) entry which is preliminary data.</text>
</comment>
<keyword evidence="2" id="KW-0378">Hydrolase</keyword>
<dbReference type="InterPro" id="IPR002073">
    <property type="entry name" value="PDEase_catalytic_dom"/>
</dbReference>